<dbReference type="AlphaFoldDB" id="A0A6G5AF93"/>
<reference evidence="1" key="1">
    <citation type="submission" date="2020-03" db="EMBL/GenBank/DDBJ databases">
        <title>A transcriptome and proteome of the tick Rhipicephalus microplus shaped by the genetic composition of its hosts and developmental stage.</title>
        <authorList>
            <person name="Garcia G.R."/>
            <person name="Ribeiro J.M.C."/>
            <person name="Maruyama S.R."/>
            <person name="Gardinasse L.G."/>
            <person name="Nelson K."/>
            <person name="Ferreira B.R."/>
            <person name="Andrade T.G."/>
            <person name="Santos I.K.F.M."/>
        </authorList>
    </citation>
    <scope>NUCLEOTIDE SEQUENCE</scope>
    <source>
        <strain evidence="1">NSGR</strain>
        <tissue evidence="1">Salivary glands</tissue>
    </source>
</reference>
<sequence>MFFRVSLDQNTLPGRKYAECHECRVSFVDNASISTKARRAMDTLVAKEATLLVSNSFRQSFSVQLAFRLYKLRGEVNECEELDCLLRTSTCRYFSANLPHTQKI</sequence>
<accession>A0A6G5AF93</accession>
<name>A0A6G5AF93_RHIMP</name>
<dbReference type="EMBL" id="GIKN01007392">
    <property type="protein sequence ID" value="NIE49665.1"/>
    <property type="molecule type" value="Transcribed_RNA"/>
</dbReference>
<organism evidence="1">
    <name type="scientific">Rhipicephalus microplus</name>
    <name type="common">Cattle tick</name>
    <name type="synonym">Boophilus microplus</name>
    <dbReference type="NCBI Taxonomy" id="6941"/>
    <lineage>
        <taxon>Eukaryota</taxon>
        <taxon>Metazoa</taxon>
        <taxon>Ecdysozoa</taxon>
        <taxon>Arthropoda</taxon>
        <taxon>Chelicerata</taxon>
        <taxon>Arachnida</taxon>
        <taxon>Acari</taxon>
        <taxon>Parasitiformes</taxon>
        <taxon>Ixodida</taxon>
        <taxon>Ixodoidea</taxon>
        <taxon>Ixodidae</taxon>
        <taxon>Rhipicephalinae</taxon>
        <taxon>Rhipicephalus</taxon>
        <taxon>Boophilus</taxon>
    </lineage>
</organism>
<evidence type="ECO:0000313" key="1">
    <source>
        <dbReference type="EMBL" id="NIE49665.1"/>
    </source>
</evidence>
<proteinExistence type="predicted"/>
<protein>
    <submittedName>
        <fullName evidence="1">Uncharacterized protein</fullName>
    </submittedName>
</protein>